<sequence>MDFADSPADAQFRAHAREWLAVHAPVTRGRGRVSWSDDATLVAAAREWQSKKAAAGYAAVALPREYGGGGGTTTQQVIFRQEEERYDVPFGVYEIGLGMCVPTLLALGSDQVKERFLARAINGEEIWCQLFSEPAAGSDLAALRTKAVKAGDNWVVDGQKVWTTGAQFSDYGLLLARTDPSATKHAGLTLFIVDMRAPGVEVRPIRQLDGGAEFNEVFLSSVVIPDEFRLTAPGGGWAGAMTTLMFERLNVGANIGLIDSSTLIDFSGRLETSTGRASDDPLVRDMIAQAYLNDRGLKLLTYRTLTKLGRGQLPGPEQSITKLVIASQAQLIANLLLDLRGKEGALAGSALGEGWEAVERSWSFGAAMRIAGGTDEILRNVIAERVLGLPAAKRDDATRPFNENPA</sequence>
<evidence type="ECO:0000313" key="13">
    <source>
        <dbReference type="Proteomes" id="UP000276029"/>
    </source>
</evidence>
<keyword evidence="13" id="KW-1185">Reference proteome</keyword>
<dbReference type="KEGG" id="smic:SmB9_01190"/>
<dbReference type="Gene3D" id="1.20.140.10">
    <property type="entry name" value="Butyryl-CoA Dehydrogenase, subunit A, domain 3"/>
    <property type="match status" value="1"/>
</dbReference>
<protein>
    <submittedName>
        <fullName evidence="10 11">Acyl-CoA dehydrogenase</fullName>
    </submittedName>
</protein>
<dbReference type="FunFam" id="2.40.110.10:FF:000011">
    <property type="entry name" value="Acyl-CoA dehydrogenase FadE34"/>
    <property type="match status" value="1"/>
</dbReference>
<feature type="domain" description="Acyl-CoA dehydrogenase/oxidase N-terminal" evidence="9">
    <location>
        <begin position="43"/>
        <end position="124"/>
    </location>
</feature>
<dbReference type="Gene3D" id="1.10.540.10">
    <property type="entry name" value="Acyl-CoA dehydrogenase/oxidase, N-terminal domain"/>
    <property type="match status" value="1"/>
</dbReference>
<dbReference type="InterPro" id="IPR009100">
    <property type="entry name" value="AcylCoA_DH/oxidase_NM_dom_sf"/>
</dbReference>
<dbReference type="AlphaFoldDB" id="A0AAD1D3J4"/>
<comment type="cofactor">
    <cofactor evidence="1 6">
        <name>FAD</name>
        <dbReference type="ChEBI" id="CHEBI:57692"/>
    </cofactor>
</comment>
<comment type="similarity">
    <text evidence="2 6">Belongs to the acyl-CoA dehydrogenase family.</text>
</comment>
<dbReference type="Proteomes" id="UP000276029">
    <property type="component" value="Unassembled WGS sequence"/>
</dbReference>
<evidence type="ECO:0000259" key="9">
    <source>
        <dbReference type="Pfam" id="PF02771"/>
    </source>
</evidence>
<gene>
    <name evidence="11" type="ORF">DFR51_1912</name>
    <name evidence="10" type="ORF">SmB9_01190</name>
</gene>
<feature type="domain" description="Acyl-CoA oxidase/dehydrogenase middle" evidence="8">
    <location>
        <begin position="128"/>
        <end position="210"/>
    </location>
</feature>
<reference evidence="10 12" key="1">
    <citation type="submission" date="2018-06" db="EMBL/GenBank/DDBJ databases">
        <title>Complete Genome Sequence of the Microcystin-Degrading Bacterium Sphingosinicella microcystinivorans Strain B-9.</title>
        <authorList>
            <person name="Jin H."/>
            <person name="Nishizawa T."/>
            <person name="Guo Y."/>
            <person name="Nishizawa A."/>
            <person name="Park H."/>
            <person name="Kato H."/>
            <person name="Tsuji K."/>
            <person name="Harada K."/>
        </authorList>
    </citation>
    <scope>NUCLEOTIDE SEQUENCE [LARGE SCALE GENOMIC DNA]</scope>
    <source>
        <strain evidence="10 12">B9</strain>
    </source>
</reference>
<name>A0AAD1D3J4_SPHMI</name>
<dbReference type="InterPro" id="IPR046373">
    <property type="entry name" value="Acyl-CoA_Oxase/DH_mid-dom_sf"/>
</dbReference>
<evidence type="ECO:0000256" key="5">
    <source>
        <dbReference type="ARBA" id="ARBA00023002"/>
    </source>
</evidence>
<keyword evidence="5 6" id="KW-0560">Oxidoreductase</keyword>
<dbReference type="PANTHER" id="PTHR43292:SF4">
    <property type="entry name" value="ACYL-COA DEHYDROGENASE FADE34"/>
    <property type="match status" value="1"/>
</dbReference>
<evidence type="ECO:0000313" key="11">
    <source>
        <dbReference type="EMBL" id="RKS88707.1"/>
    </source>
</evidence>
<organism evidence="10 12">
    <name type="scientific">Sphingosinicella microcystinivorans</name>
    <dbReference type="NCBI Taxonomy" id="335406"/>
    <lineage>
        <taxon>Bacteria</taxon>
        <taxon>Pseudomonadati</taxon>
        <taxon>Pseudomonadota</taxon>
        <taxon>Alphaproteobacteria</taxon>
        <taxon>Sphingomonadales</taxon>
        <taxon>Sphingosinicellaceae</taxon>
        <taxon>Sphingosinicella</taxon>
    </lineage>
</organism>
<dbReference type="EMBL" id="RBWX01000008">
    <property type="protein sequence ID" value="RKS88707.1"/>
    <property type="molecule type" value="Genomic_DNA"/>
</dbReference>
<reference evidence="11 13" key="2">
    <citation type="submission" date="2018-10" db="EMBL/GenBank/DDBJ databases">
        <title>Genomic Encyclopedia of Type Strains, Phase IV (KMG-IV): sequencing the most valuable type-strain genomes for metagenomic binning, comparative biology and taxonomic classification.</title>
        <authorList>
            <person name="Goeker M."/>
        </authorList>
    </citation>
    <scope>NUCLEOTIDE SEQUENCE [LARGE SCALE GENOMIC DNA]</scope>
    <source>
        <strain evidence="11 13">DSM 19791</strain>
    </source>
</reference>
<dbReference type="Pfam" id="PF02771">
    <property type="entry name" value="Acyl-CoA_dh_N"/>
    <property type="match status" value="1"/>
</dbReference>
<dbReference type="InterPro" id="IPR013786">
    <property type="entry name" value="AcylCoA_DH/ox_N"/>
</dbReference>
<evidence type="ECO:0000259" key="8">
    <source>
        <dbReference type="Pfam" id="PF02770"/>
    </source>
</evidence>
<evidence type="ECO:0000256" key="1">
    <source>
        <dbReference type="ARBA" id="ARBA00001974"/>
    </source>
</evidence>
<evidence type="ECO:0000256" key="4">
    <source>
        <dbReference type="ARBA" id="ARBA00022827"/>
    </source>
</evidence>
<dbReference type="InterPro" id="IPR036250">
    <property type="entry name" value="AcylCo_DH-like_C"/>
</dbReference>
<dbReference type="GO" id="GO:0005886">
    <property type="term" value="C:plasma membrane"/>
    <property type="evidence" value="ECO:0007669"/>
    <property type="project" value="TreeGrafter"/>
</dbReference>
<dbReference type="PANTHER" id="PTHR43292">
    <property type="entry name" value="ACYL-COA DEHYDROGENASE"/>
    <property type="match status" value="1"/>
</dbReference>
<dbReference type="InterPro" id="IPR037069">
    <property type="entry name" value="AcylCoA_DH/ox_N_sf"/>
</dbReference>
<dbReference type="GO" id="GO:0016627">
    <property type="term" value="F:oxidoreductase activity, acting on the CH-CH group of donors"/>
    <property type="evidence" value="ECO:0007669"/>
    <property type="project" value="InterPro"/>
</dbReference>
<feature type="domain" description="Acyl-CoA dehydrogenase/oxidase C-terminal" evidence="7">
    <location>
        <begin position="234"/>
        <end position="387"/>
    </location>
</feature>
<dbReference type="Proteomes" id="UP000275727">
    <property type="component" value="Chromosome"/>
</dbReference>
<proteinExistence type="inferred from homology"/>
<dbReference type="Pfam" id="PF02770">
    <property type="entry name" value="Acyl-CoA_dh_M"/>
    <property type="match status" value="1"/>
</dbReference>
<dbReference type="SUPFAM" id="SSF47203">
    <property type="entry name" value="Acyl-CoA dehydrogenase C-terminal domain-like"/>
    <property type="match status" value="1"/>
</dbReference>
<keyword evidence="4 6" id="KW-0274">FAD</keyword>
<evidence type="ECO:0000259" key="7">
    <source>
        <dbReference type="Pfam" id="PF00441"/>
    </source>
</evidence>
<dbReference type="Gene3D" id="2.40.110.10">
    <property type="entry name" value="Butyryl-CoA Dehydrogenase, subunit A, domain 2"/>
    <property type="match status" value="1"/>
</dbReference>
<dbReference type="SUPFAM" id="SSF56645">
    <property type="entry name" value="Acyl-CoA dehydrogenase NM domain-like"/>
    <property type="match status" value="1"/>
</dbReference>
<dbReference type="GO" id="GO:0050660">
    <property type="term" value="F:flavin adenine dinucleotide binding"/>
    <property type="evidence" value="ECO:0007669"/>
    <property type="project" value="InterPro"/>
</dbReference>
<evidence type="ECO:0000313" key="10">
    <source>
        <dbReference type="EMBL" id="BBE32461.1"/>
    </source>
</evidence>
<dbReference type="InterPro" id="IPR006091">
    <property type="entry name" value="Acyl-CoA_Oxase/DH_mid-dom"/>
</dbReference>
<evidence type="ECO:0000256" key="2">
    <source>
        <dbReference type="ARBA" id="ARBA00009347"/>
    </source>
</evidence>
<dbReference type="RefSeq" id="WP_121050268.1">
    <property type="nucleotide sequence ID" value="NZ_AP018711.1"/>
</dbReference>
<dbReference type="InterPro" id="IPR009075">
    <property type="entry name" value="AcylCo_DH/oxidase_C"/>
</dbReference>
<accession>A0AAD1D3J4</accession>
<evidence type="ECO:0000256" key="3">
    <source>
        <dbReference type="ARBA" id="ARBA00022630"/>
    </source>
</evidence>
<dbReference type="Pfam" id="PF00441">
    <property type="entry name" value="Acyl-CoA_dh_1"/>
    <property type="match status" value="1"/>
</dbReference>
<evidence type="ECO:0000313" key="12">
    <source>
        <dbReference type="Proteomes" id="UP000275727"/>
    </source>
</evidence>
<dbReference type="EMBL" id="AP018711">
    <property type="protein sequence ID" value="BBE32461.1"/>
    <property type="molecule type" value="Genomic_DNA"/>
</dbReference>
<dbReference type="InterPro" id="IPR052161">
    <property type="entry name" value="Mycobact_Acyl-CoA_DH"/>
</dbReference>
<keyword evidence="3 6" id="KW-0285">Flavoprotein</keyword>
<evidence type="ECO:0000256" key="6">
    <source>
        <dbReference type="RuleBase" id="RU362125"/>
    </source>
</evidence>